<dbReference type="EMBL" id="JANWOI010000004">
    <property type="protein sequence ID" value="MDA5194841.1"/>
    <property type="molecule type" value="Genomic_DNA"/>
</dbReference>
<gene>
    <name evidence="2" type="ORF">NYP16_12855</name>
</gene>
<feature type="domain" description="AB hydrolase-1" evidence="1">
    <location>
        <begin position="50"/>
        <end position="268"/>
    </location>
</feature>
<dbReference type="InterPro" id="IPR000073">
    <property type="entry name" value="AB_hydrolase_1"/>
</dbReference>
<sequence length="279" mass="29568">MTRAEPATPEIGFLSLPAASGHDGLTIEYLRFGQAEAKDMDKGDDASPVIVLLHEGLGSVSQWGGFTAALAARTGLAVFAYSRPGYGSSGPVAGDYAPDYMSSEATQILPAVLAAARIDRPVLFGHSDGATVALLYAAAFPDRARAVIVEAPHVFVEDISVKAIARIGAAARETALIERLGRHHDDPEGVFWRWNRIWLSPAFRPWDITAELCSLRAPLLLIQGEDDEYGTLAQIDAIAASVAGPVTRLMLPDCGHSPHRDQPSAVLAASAAFLGSDKT</sequence>
<comment type="caution">
    <text evidence="2">The sequence shown here is derived from an EMBL/GenBank/DDBJ whole genome shotgun (WGS) entry which is preliminary data.</text>
</comment>
<dbReference type="RefSeq" id="WP_274944548.1">
    <property type="nucleotide sequence ID" value="NZ_JANWOI010000004.1"/>
</dbReference>
<evidence type="ECO:0000313" key="2">
    <source>
        <dbReference type="EMBL" id="MDA5194841.1"/>
    </source>
</evidence>
<organism evidence="2 3">
    <name type="scientific">Govanella unica</name>
    <dbReference type="NCBI Taxonomy" id="2975056"/>
    <lineage>
        <taxon>Bacteria</taxon>
        <taxon>Pseudomonadati</taxon>
        <taxon>Pseudomonadota</taxon>
        <taxon>Alphaproteobacteria</taxon>
        <taxon>Emcibacterales</taxon>
        <taxon>Govanellaceae</taxon>
        <taxon>Govanella</taxon>
    </lineage>
</organism>
<reference evidence="2" key="1">
    <citation type="submission" date="2022-08" db="EMBL/GenBank/DDBJ databases">
        <authorList>
            <person name="Vandamme P."/>
            <person name="Hettiarachchi A."/>
            <person name="Peeters C."/>
            <person name="Cnockaert M."/>
            <person name="Carlier A."/>
        </authorList>
    </citation>
    <scope>NUCLEOTIDE SEQUENCE</scope>
    <source>
        <strain evidence="2">LMG 31809</strain>
    </source>
</reference>
<evidence type="ECO:0000313" key="3">
    <source>
        <dbReference type="Proteomes" id="UP001141619"/>
    </source>
</evidence>
<proteinExistence type="predicted"/>
<accession>A0A9X3TZJ1</accession>
<protein>
    <submittedName>
        <fullName evidence="2">Alpha/beta hydrolase</fullName>
    </submittedName>
</protein>
<dbReference type="Proteomes" id="UP001141619">
    <property type="component" value="Unassembled WGS sequence"/>
</dbReference>
<dbReference type="PANTHER" id="PTHR43798">
    <property type="entry name" value="MONOACYLGLYCEROL LIPASE"/>
    <property type="match status" value="1"/>
</dbReference>
<dbReference type="InterPro" id="IPR029058">
    <property type="entry name" value="AB_hydrolase_fold"/>
</dbReference>
<dbReference type="GO" id="GO:0016020">
    <property type="term" value="C:membrane"/>
    <property type="evidence" value="ECO:0007669"/>
    <property type="project" value="TreeGrafter"/>
</dbReference>
<dbReference type="InterPro" id="IPR050266">
    <property type="entry name" value="AB_hydrolase_sf"/>
</dbReference>
<dbReference type="SUPFAM" id="SSF53474">
    <property type="entry name" value="alpha/beta-Hydrolases"/>
    <property type="match status" value="1"/>
</dbReference>
<keyword evidence="2" id="KW-0378">Hydrolase</keyword>
<reference evidence="2" key="2">
    <citation type="journal article" date="2023" name="Syst. Appl. Microbiol.">
        <title>Govania unica gen. nov., sp. nov., a rare biosphere bacterium that represents a novel family in the class Alphaproteobacteria.</title>
        <authorList>
            <person name="Vandamme P."/>
            <person name="Peeters C."/>
            <person name="Hettiarachchi A."/>
            <person name="Cnockaert M."/>
            <person name="Carlier A."/>
        </authorList>
    </citation>
    <scope>NUCLEOTIDE SEQUENCE</scope>
    <source>
        <strain evidence="2">LMG 31809</strain>
    </source>
</reference>
<dbReference type="Pfam" id="PF12697">
    <property type="entry name" value="Abhydrolase_6"/>
    <property type="match status" value="1"/>
</dbReference>
<dbReference type="PANTHER" id="PTHR43798:SF33">
    <property type="entry name" value="HYDROLASE, PUTATIVE (AFU_ORTHOLOGUE AFUA_2G14860)-RELATED"/>
    <property type="match status" value="1"/>
</dbReference>
<name>A0A9X3TZJ1_9PROT</name>
<evidence type="ECO:0000259" key="1">
    <source>
        <dbReference type="Pfam" id="PF12697"/>
    </source>
</evidence>
<dbReference type="GO" id="GO:0016787">
    <property type="term" value="F:hydrolase activity"/>
    <property type="evidence" value="ECO:0007669"/>
    <property type="project" value="UniProtKB-KW"/>
</dbReference>
<dbReference type="Gene3D" id="3.40.50.1820">
    <property type="entry name" value="alpha/beta hydrolase"/>
    <property type="match status" value="1"/>
</dbReference>
<dbReference type="AlphaFoldDB" id="A0A9X3TZJ1"/>
<keyword evidence="3" id="KW-1185">Reference proteome</keyword>